<evidence type="ECO:0000256" key="1">
    <source>
        <dbReference type="ARBA" id="ARBA00022679"/>
    </source>
</evidence>
<dbReference type="InterPro" id="IPR000421">
    <property type="entry name" value="FA58C"/>
</dbReference>
<dbReference type="PROSITE" id="PS00107">
    <property type="entry name" value="PROTEIN_KINASE_ATP"/>
    <property type="match status" value="1"/>
</dbReference>
<evidence type="ECO:0000313" key="11">
    <source>
        <dbReference type="EMBL" id="MBO4161980.1"/>
    </source>
</evidence>
<comment type="caution">
    <text evidence="11">The sequence shown here is derived from an EMBL/GenBank/DDBJ whole genome shotgun (WGS) entry which is preliminary data.</text>
</comment>
<dbReference type="PANTHER" id="PTHR43289">
    <property type="entry name" value="MITOGEN-ACTIVATED PROTEIN KINASE KINASE KINASE 20-RELATED"/>
    <property type="match status" value="1"/>
</dbReference>
<name>A0ABS3V8N9_9ACTN</name>
<evidence type="ECO:0000256" key="5">
    <source>
        <dbReference type="ARBA" id="ARBA00023170"/>
    </source>
</evidence>
<accession>A0ABS3V8N9</accession>
<dbReference type="SUPFAM" id="SSF49785">
    <property type="entry name" value="Galactose-binding domain-like"/>
    <property type="match status" value="1"/>
</dbReference>
<feature type="compositionally biased region" description="Low complexity" evidence="7">
    <location>
        <begin position="332"/>
        <end position="344"/>
    </location>
</feature>
<keyword evidence="4 6" id="KW-0067">ATP-binding</keyword>
<feature type="compositionally biased region" description="Low complexity" evidence="7">
    <location>
        <begin position="361"/>
        <end position="374"/>
    </location>
</feature>
<dbReference type="InterPro" id="IPR008979">
    <property type="entry name" value="Galactose-bd-like_sf"/>
</dbReference>
<evidence type="ECO:0000256" key="7">
    <source>
        <dbReference type="SAM" id="MobiDB-lite"/>
    </source>
</evidence>
<dbReference type="Pfam" id="PF00754">
    <property type="entry name" value="F5_F8_type_C"/>
    <property type="match status" value="1"/>
</dbReference>
<dbReference type="InterPro" id="IPR000719">
    <property type="entry name" value="Prot_kinase_dom"/>
</dbReference>
<dbReference type="InterPro" id="IPR008271">
    <property type="entry name" value="Ser/Thr_kinase_AS"/>
</dbReference>
<evidence type="ECO:0000259" key="10">
    <source>
        <dbReference type="PROSITE" id="PS50022"/>
    </source>
</evidence>
<gene>
    <name evidence="11" type="ORF">JQN83_14340</name>
</gene>
<dbReference type="PROSITE" id="PS50011">
    <property type="entry name" value="PROTEIN_KINASE_DOM"/>
    <property type="match status" value="1"/>
</dbReference>
<dbReference type="SUPFAM" id="SSF56112">
    <property type="entry name" value="Protein kinase-like (PK-like)"/>
    <property type="match status" value="1"/>
</dbReference>
<protein>
    <submittedName>
        <fullName evidence="11">Discoidin domain-containing protein</fullName>
    </submittedName>
</protein>
<dbReference type="EMBL" id="JAGFWR010000006">
    <property type="protein sequence ID" value="MBO4161980.1"/>
    <property type="molecule type" value="Genomic_DNA"/>
</dbReference>
<feature type="region of interest" description="Disordered" evidence="7">
    <location>
        <begin position="277"/>
        <end position="299"/>
    </location>
</feature>
<dbReference type="RefSeq" id="WP_208567629.1">
    <property type="nucleotide sequence ID" value="NZ_JAGFWR010000006.1"/>
</dbReference>
<dbReference type="Gene3D" id="2.60.120.260">
    <property type="entry name" value="Galactose-binding domain-like"/>
    <property type="match status" value="1"/>
</dbReference>
<dbReference type="Gene3D" id="3.30.200.20">
    <property type="entry name" value="Phosphorylase Kinase, domain 1"/>
    <property type="match status" value="1"/>
</dbReference>
<keyword evidence="8" id="KW-0472">Membrane</keyword>
<proteinExistence type="predicted"/>
<sequence>MIETAYRVSPLRATDPERLGDYLLVGRLGRGGMGVVYLAESDDGSYVAVKLIHPDLTTDPEFASRFRGEVERARQVPSFCTAEFFHADLDHDPPYLVVEYIDGPSLDEVIAERGPMRGGALQSLAVGVATALTGIHGAGIIHRDLKPDNVLLALGSPKVIDFGIARSFETTSRHTRTDVMVGTVAYMAPERFSGEKTTPVTAAADVFAWGCVIAFAGTGKTPFEGDSPSATAGRILTQPPQLDGLPEFLRPAVSAALAKDPASRPTAPELLAILLGSQPGTLTPSPTPPPATPAERPVRSARRKRVALVALAVLPVLAAAIAIGWNAIPHDAPSAQRPTSSSAAAPPPTRMVAAQTSAPERTPSPTAAPRSARPSSPPTVADKPSRPTPSPTGRGLVNDAGRNLALDKFATASTVEGHPWPAGDAVDGDPTTRWASLFSDPQWLAVDLGKQWQIHKVVLHWEMAFATAYRVEVSTDGQRWTTVYRTESGKGGIAQIDTDGAVGRHVRVYCTERVGPYGYSLYEIEVR</sequence>
<dbReference type="Gene3D" id="1.10.510.10">
    <property type="entry name" value="Transferase(Phosphotransferase) domain 1"/>
    <property type="match status" value="1"/>
</dbReference>
<evidence type="ECO:0000256" key="3">
    <source>
        <dbReference type="ARBA" id="ARBA00022777"/>
    </source>
</evidence>
<keyword evidence="3" id="KW-0418">Kinase</keyword>
<dbReference type="InterPro" id="IPR011009">
    <property type="entry name" value="Kinase-like_dom_sf"/>
</dbReference>
<reference evidence="11 12" key="1">
    <citation type="submission" date="2021-03" db="EMBL/GenBank/DDBJ databases">
        <authorList>
            <person name="Lee D.-H."/>
        </authorList>
    </citation>
    <scope>NUCLEOTIDE SEQUENCE [LARGE SCALE GENOMIC DNA]</scope>
    <source>
        <strain evidence="11 12">MMS20-R2-23</strain>
    </source>
</reference>
<feature type="domain" description="F5/8 type C" evidence="10">
    <location>
        <begin position="388"/>
        <end position="527"/>
    </location>
</feature>
<feature type="transmembrane region" description="Helical" evidence="8">
    <location>
        <begin position="306"/>
        <end position="328"/>
    </location>
</feature>
<dbReference type="PROSITE" id="PS00108">
    <property type="entry name" value="PROTEIN_KINASE_ST"/>
    <property type="match status" value="1"/>
</dbReference>
<keyword evidence="8" id="KW-0812">Transmembrane</keyword>
<evidence type="ECO:0000313" key="12">
    <source>
        <dbReference type="Proteomes" id="UP000671399"/>
    </source>
</evidence>
<keyword evidence="8" id="KW-1133">Transmembrane helix</keyword>
<evidence type="ECO:0000256" key="6">
    <source>
        <dbReference type="PROSITE-ProRule" id="PRU10141"/>
    </source>
</evidence>
<evidence type="ECO:0000256" key="4">
    <source>
        <dbReference type="ARBA" id="ARBA00022840"/>
    </source>
</evidence>
<evidence type="ECO:0000259" key="9">
    <source>
        <dbReference type="PROSITE" id="PS50011"/>
    </source>
</evidence>
<organism evidence="11 12">
    <name type="scientific">Micromonospora antibiotica</name>
    <dbReference type="NCBI Taxonomy" id="2807623"/>
    <lineage>
        <taxon>Bacteria</taxon>
        <taxon>Bacillati</taxon>
        <taxon>Actinomycetota</taxon>
        <taxon>Actinomycetes</taxon>
        <taxon>Micromonosporales</taxon>
        <taxon>Micromonosporaceae</taxon>
        <taxon>Micromonospora</taxon>
    </lineage>
</organism>
<keyword evidence="5" id="KW-0675">Receptor</keyword>
<dbReference type="Pfam" id="PF00069">
    <property type="entry name" value="Pkinase"/>
    <property type="match status" value="1"/>
</dbReference>
<dbReference type="SMART" id="SM00220">
    <property type="entry name" value="S_TKc"/>
    <property type="match status" value="1"/>
</dbReference>
<keyword evidence="2 6" id="KW-0547">Nucleotide-binding</keyword>
<keyword evidence="1" id="KW-0808">Transferase</keyword>
<dbReference type="CDD" id="cd14014">
    <property type="entry name" value="STKc_PknB_like"/>
    <property type="match status" value="1"/>
</dbReference>
<feature type="binding site" evidence="6">
    <location>
        <position position="50"/>
    </location>
    <ligand>
        <name>ATP</name>
        <dbReference type="ChEBI" id="CHEBI:30616"/>
    </ligand>
</feature>
<dbReference type="PANTHER" id="PTHR43289:SF34">
    <property type="entry name" value="SERINE_THREONINE-PROTEIN KINASE YBDM-RELATED"/>
    <property type="match status" value="1"/>
</dbReference>
<evidence type="ECO:0000256" key="8">
    <source>
        <dbReference type="SAM" id="Phobius"/>
    </source>
</evidence>
<evidence type="ECO:0000256" key="2">
    <source>
        <dbReference type="ARBA" id="ARBA00022741"/>
    </source>
</evidence>
<dbReference type="PROSITE" id="PS50022">
    <property type="entry name" value="FA58C_3"/>
    <property type="match status" value="1"/>
</dbReference>
<dbReference type="Proteomes" id="UP000671399">
    <property type="component" value="Unassembled WGS sequence"/>
</dbReference>
<feature type="domain" description="Protein kinase" evidence="9">
    <location>
        <begin position="22"/>
        <end position="281"/>
    </location>
</feature>
<keyword evidence="12" id="KW-1185">Reference proteome</keyword>
<dbReference type="InterPro" id="IPR017441">
    <property type="entry name" value="Protein_kinase_ATP_BS"/>
</dbReference>
<feature type="region of interest" description="Disordered" evidence="7">
    <location>
        <begin position="332"/>
        <end position="399"/>
    </location>
</feature>